<dbReference type="EnsemblMetazoa" id="GBRI044801-RA">
    <property type="protein sequence ID" value="GBRI044801-PA"/>
    <property type="gene ID" value="GBRI044801"/>
</dbReference>
<keyword evidence="2" id="KW-1185">Reference proteome</keyword>
<dbReference type="Proteomes" id="UP000091820">
    <property type="component" value="Unassembled WGS sequence"/>
</dbReference>
<accession>A0A1A9X5C6</accession>
<dbReference type="VEuPathDB" id="VectorBase:GBRI044801"/>
<organism evidence="1 2">
    <name type="scientific">Glossina brevipalpis</name>
    <dbReference type="NCBI Taxonomy" id="37001"/>
    <lineage>
        <taxon>Eukaryota</taxon>
        <taxon>Metazoa</taxon>
        <taxon>Ecdysozoa</taxon>
        <taxon>Arthropoda</taxon>
        <taxon>Hexapoda</taxon>
        <taxon>Insecta</taxon>
        <taxon>Pterygota</taxon>
        <taxon>Neoptera</taxon>
        <taxon>Endopterygota</taxon>
        <taxon>Diptera</taxon>
        <taxon>Brachycera</taxon>
        <taxon>Muscomorpha</taxon>
        <taxon>Hippoboscoidea</taxon>
        <taxon>Glossinidae</taxon>
        <taxon>Glossina</taxon>
    </lineage>
</organism>
<evidence type="ECO:0000313" key="1">
    <source>
        <dbReference type="EnsemblMetazoa" id="GBRI044801-PA"/>
    </source>
</evidence>
<protein>
    <submittedName>
        <fullName evidence="1">Uncharacterized protein</fullName>
    </submittedName>
</protein>
<name>A0A1A9X5C6_9MUSC</name>
<dbReference type="AlphaFoldDB" id="A0A1A9X5C6"/>
<reference evidence="1" key="2">
    <citation type="submission" date="2020-05" db="UniProtKB">
        <authorList>
            <consortium name="EnsemblMetazoa"/>
        </authorList>
    </citation>
    <scope>IDENTIFICATION</scope>
    <source>
        <strain evidence="1">IAEA</strain>
    </source>
</reference>
<sequence length="110" mass="12564">MKSKTSCVSTAACLTILTTNLTTCLLIPLTYDKCLITVKRIYIINNLLSIRITYLSSWRLLLQVISCNFFLSTMEIFVSGLPSFPSSGSYTNYEQQYLGTYHHYEQLNQT</sequence>
<reference evidence="2" key="1">
    <citation type="submission" date="2014-03" db="EMBL/GenBank/DDBJ databases">
        <authorList>
            <person name="Aksoy S."/>
            <person name="Warren W."/>
            <person name="Wilson R.K."/>
        </authorList>
    </citation>
    <scope>NUCLEOTIDE SEQUENCE [LARGE SCALE GENOMIC DNA]</scope>
    <source>
        <strain evidence="2">IAEA</strain>
    </source>
</reference>
<proteinExistence type="predicted"/>
<evidence type="ECO:0000313" key="2">
    <source>
        <dbReference type="Proteomes" id="UP000091820"/>
    </source>
</evidence>